<feature type="transmembrane region" description="Helical" evidence="2">
    <location>
        <begin position="72"/>
        <end position="94"/>
    </location>
</feature>
<feature type="transmembrane region" description="Helical" evidence="2">
    <location>
        <begin position="164"/>
        <end position="195"/>
    </location>
</feature>
<keyword evidence="2" id="KW-1133">Transmembrane helix</keyword>
<accession>A0A7W1WR98</accession>
<feature type="transmembrane region" description="Helical" evidence="2">
    <location>
        <begin position="260"/>
        <end position="291"/>
    </location>
</feature>
<name>A0A7W1WR98_9BACL</name>
<organism evidence="3 4">
    <name type="scientific">Paenactinomyces guangxiensis</name>
    <dbReference type="NCBI Taxonomy" id="1490290"/>
    <lineage>
        <taxon>Bacteria</taxon>
        <taxon>Bacillati</taxon>
        <taxon>Bacillota</taxon>
        <taxon>Bacilli</taxon>
        <taxon>Bacillales</taxon>
        <taxon>Thermoactinomycetaceae</taxon>
        <taxon>Paenactinomyces</taxon>
    </lineage>
</organism>
<feature type="compositionally biased region" description="Polar residues" evidence="1">
    <location>
        <begin position="335"/>
        <end position="345"/>
    </location>
</feature>
<dbReference type="EMBL" id="JACEIQ010000008">
    <property type="protein sequence ID" value="MBA4494601.1"/>
    <property type="molecule type" value="Genomic_DNA"/>
</dbReference>
<keyword evidence="2" id="KW-0472">Membrane</keyword>
<comment type="caution">
    <text evidence="3">The sequence shown here is derived from an EMBL/GenBank/DDBJ whole genome shotgun (WGS) entry which is preliminary data.</text>
</comment>
<evidence type="ECO:0000313" key="3">
    <source>
        <dbReference type="EMBL" id="MBA4494601.1"/>
    </source>
</evidence>
<evidence type="ECO:0000256" key="1">
    <source>
        <dbReference type="SAM" id="MobiDB-lite"/>
    </source>
</evidence>
<feature type="compositionally biased region" description="Polar residues" evidence="1">
    <location>
        <begin position="314"/>
        <end position="327"/>
    </location>
</feature>
<dbReference type="Proteomes" id="UP000535491">
    <property type="component" value="Unassembled WGS sequence"/>
</dbReference>
<proteinExistence type="predicted"/>
<dbReference type="RefSeq" id="WP_181751840.1">
    <property type="nucleotide sequence ID" value="NZ_JACEIQ010000008.1"/>
</dbReference>
<keyword evidence="2" id="KW-0812">Transmembrane</keyword>
<feature type="region of interest" description="Disordered" evidence="1">
    <location>
        <begin position="314"/>
        <end position="367"/>
    </location>
</feature>
<dbReference type="AlphaFoldDB" id="A0A7W1WR98"/>
<evidence type="ECO:0008006" key="5">
    <source>
        <dbReference type="Google" id="ProtNLM"/>
    </source>
</evidence>
<feature type="transmembrane region" description="Helical" evidence="2">
    <location>
        <begin position="20"/>
        <end position="52"/>
    </location>
</feature>
<keyword evidence="4" id="KW-1185">Reference proteome</keyword>
<evidence type="ECO:0000313" key="4">
    <source>
        <dbReference type="Proteomes" id="UP000535491"/>
    </source>
</evidence>
<feature type="compositionally biased region" description="Basic and acidic residues" evidence="1">
    <location>
        <begin position="349"/>
        <end position="367"/>
    </location>
</feature>
<sequence length="367" mass="40324">MSYFGILKRHGLKLWVSNLLGYLATSTVTYILALILIAIYLVIVAAVAGSSIDGISETMSDTEAGMYFLEMLTSPGVLLPTLFFFLLFMIVIALTSAFQYAGAISVTVEAAEQNRSDIGTYFTRGFKYTGKMFVLMLLWFAAYLVPSIIGGISIPLFITEEVVGIIIGLLLLLISFILYILISIAFFHAPVILIVENTGATQAMTKSFYLLRKAFGRVFGSAFYTFLIYAGTITIFMIVVFILAFMLGLATASSPDAEGILAIFSVVINIVSIFVSWVFTPLLTVITLLLITIRYYKYLRSYINPYGNGGQPSFSYNTPNDDSSPSFSFKVDGQAGNTGQPTNDYSPYGHDKPSPDPDDKKNGNWSF</sequence>
<feature type="transmembrane region" description="Helical" evidence="2">
    <location>
        <begin position="133"/>
        <end position="158"/>
    </location>
</feature>
<reference evidence="3 4" key="1">
    <citation type="submission" date="2020-07" db="EMBL/GenBank/DDBJ databases">
        <authorList>
            <person name="Feng H."/>
        </authorList>
    </citation>
    <scope>NUCLEOTIDE SEQUENCE [LARGE SCALE GENOMIC DNA]</scope>
    <source>
        <strain evidence="4">s-10</strain>
    </source>
</reference>
<protein>
    <recommendedName>
        <fullName evidence="5">Glycerophosphoryl diester phosphodiesterase membrane domain-containing protein</fullName>
    </recommendedName>
</protein>
<evidence type="ECO:0000256" key="2">
    <source>
        <dbReference type="SAM" id="Phobius"/>
    </source>
</evidence>
<gene>
    <name evidence="3" type="ORF">H1191_09815</name>
</gene>
<feature type="transmembrane region" description="Helical" evidence="2">
    <location>
        <begin position="215"/>
        <end position="248"/>
    </location>
</feature>